<sequence length="1330" mass="149930">MKTRLDPEAAVDGVAEITKRTSQLSHTLFDIASGLVVDTASDSSIPQAICNIAREFADIAQLCLEACALLERDKGGKKTDAGIILGRLDTLIREFEDALNDFVPNKVPRWLKRLFQNESVYLITKCHSIKEPLRLFLSVLRIADVRAASKKTSNKKKKRRDEIALQVIKVLMNAERRLQKGFPREALQLHYWTESPGATATWIYELIFNKVLSAQPDERRRTARGGRVKTVDTAGANGVASDSEQEDDIGAIPPDLERELDLSPVRSRVINELLERWTGLSFEEVRQLAESSDRGRSRLQDTARRVIKWYLKNEKASSDDGGSPPAHSRGRTYDRGSSSSTKQPSGSSNTMKVDDEPQPTVRAPTPPASPKTPKNRSTVPAQGLKETREPGKAADNDQAVPQIDLSFGPSSSSKIGTNKKPADAWDFDLGPSSKKTGENSKPAENPWSWGSGSAWKKTEKHSRSAEDEWGAAWGDFSSKTKKKKKGKAAVELSPTGDDNSKAFVFGESRVPSVKAPKEQDNTESAAKFEDSSHRSPGATSSILGQFGDDEPNPWIDSKLEAGQSAKDAVIAVEEISELDLNNTTKGKAAAPLAGRAPSPDIVLPKASDSSSNKPFILRPGMDELQTFGGQEVRITMRKATDQPAPKKSTLSKLSGSDSNGRRPQSGRNQTSSRVEFVDPEPERTSDRRSRDERAPTRESSKNRKDDEMHSRVSTRHSTQSARYRHSNLVAEVPIPQTGIVMNSYSTSKLLPGGLLPHISYPTTTGSIRPYMGPYTNHYPNSFYEPGNLSDNPDMVEIRKQLNEFIENEKARRMAEEARKEDGLMKAQRDEKESMAHKAREQELMKIIREMQESARYNAEKWEDEKRAFEKGSNAQAQSNEQTQLPTEPAETRTSQYKEEVDRLYGIIERFNREKNIEWAMEKERIEKYANTELNRRIEECEEQQQEALEEAWEESRQYYQELIETEKKKVQDEEKKVLEATMRAEVYVQKYNDEFARRQPKRPSTTIPDTTKASQDPLNVFDYLERPERNSSLGSSREEDTESAEVTNESELLENKWRDRDPYMHTMPQPRAKRYTAFSEATSSVEEASNVIIFPPRAGWNDMGHNQLGNYLSMSGFTPMFEEREPSAQDPTGRREKIGTGGNVLRGTLFWQPPASTAEADLYKSLRSSGWRPTYVRTTVSGQTWFFGAQPVHAQFFSDMYKPQVGAYRVSHARPDTEKESLIISKDLVEIEELEFLGHIYKESDGKIFLDPTLTSEDIDHIVARSFLAREGRYRKRFRNTQLRASQTKVDITELTSEVGDSVSEISFGSREIGRERTVSLWSMWSPWSR</sequence>
<feature type="compositionally biased region" description="Basic and acidic residues" evidence="2">
    <location>
        <begin position="680"/>
        <end position="710"/>
    </location>
</feature>
<dbReference type="EMBL" id="JAPEUX010000007">
    <property type="protein sequence ID" value="KAJ4348087.1"/>
    <property type="molecule type" value="Genomic_DNA"/>
</dbReference>
<evidence type="ECO:0000313" key="3">
    <source>
        <dbReference type="EMBL" id="KAJ4348087.1"/>
    </source>
</evidence>
<dbReference type="GeneID" id="80912989"/>
<name>A0A9W9C6K4_9PLEO</name>
<feature type="region of interest" description="Disordered" evidence="2">
    <location>
        <begin position="816"/>
        <end position="838"/>
    </location>
</feature>
<comment type="caution">
    <text evidence="3">The sequence shown here is derived from an EMBL/GenBank/DDBJ whole genome shotgun (WGS) entry which is preliminary data.</text>
</comment>
<feature type="compositionally biased region" description="Basic and acidic residues" evidence="2">
    <location>
        <begin position="515"/>
        <end position="533"/>
    </location>
</feature>
<feature type="region of interest" description="Disordered" evidence="2">
    <location>
        <begin position="219"/>
        <end position="255"/>
    </location>
</feature>
<feature type="region of interest" description="Disordered" evidence="2">
    <location>
        <begin position="583"/>
        <end position="618"/>
    </location>
</feature>
<keyword evidence="4" id="KW-1185">Reference proteome</keyword>
<organism evidence="3 4">
    <name type="scientific">Didymosphaeria variabile</name>
    <dbReference type="NCBI Taxonomy" id="1932322"/>
    <lineage>
        <taxon>Eukaryota</taxon>
        <taxon>Fungi</taxon>
        <taxon>Dikarya</taxon>
        <taxon>Ascomycota</taxon>
        <taxon>Pezizomycotina</taxon>
        <taxon>Dothideomycetes</taxon>
        <taxon>Pleosporomycetidae</taxon>
        <taxon>Pleosporales</taxon>
        <taxon>Massarineae</taxon>
        <taxon>Didymosphaeriaceae</taxon>
        <taxon>Didymosphaeria</taxon>
    </lineage>
</organism>
<feature type="coiled-coil region" evidence="1">
    <location>
        <begin position="930"/>
        <end position="983"/>
    </location>
</feature>
<gene>
    <name evidence="3" type="ORF">N0V89_009459</name>
</gene>
<accession>A0A9W9C6K4</accession>
<feature type="compositionally biased region" description="Low complexity" evidence="2">
    <location>
        <begin position="337"/>
        <end position="348"/>
    </location>
</feature>
<protein>
    <submittedName>
        <fullName evidence="3">Uncharacterized protein</fullName>
    </submittedName>
</protein>
<feature type="region of interest" description="Disordered" evidence="2">
    <location>
        <begin position="863"/>
        <end position="896"/>
    </location>
</feature>
<feature type="region of interest" description="Disordered" evidence="2">
    <location>
        <begin position="636"/>
        <end position="723"/>
    </location>
</feature>
<keyword evidence="1" id="KW-0175">Coiled coil</keyword>
<feature type="region of interest" description="Disordered" evidence="2">
    <location>
        <begin position="315"/>
        <end position="558"/>
    </location>
</feature>
<feature type="compositionally biased region" description="Polar residues" evidence="2">
    <location>
        <begin position="648"/>
        <end position="673"/>
    </location>
</feature>
<reference evidence="3" key="1">
    <citation type="submission" date="2022-10" db="EMBL/GenBank/DDBJ databases">
        <title>Tapping the CABI collections for fungal endophytes: first genome assemblies for Collariella, Neodidymelliopsis, Ascochyta clinopodiicola, Didymella pomorum, Didymosphaeria variabile, Neocosmospora piperis and Neocucurbitaria cava.</title>
        <authorList>
            <person name="Hill R."/>
        </authorList>
    </citation>
    <scope>NUCLEOTIDE SEQUENCE</scope>
    <source>
        <strain evidence="3">IMI 356815</strain>
    </source>
</reference>
<dbReference type="RefSeq" id="XP_056067475.1">
    <property type="nucleotide sequence ID" value="XM_056218210.1"/>
</dbReference>
<dbReference type="OrthoDB" id="3045089at2759"/>
<feature type="compositionally biased region" description="Basic and acidic residues" evidence="2">
    <location>
        <begin position="1053"/>
        <end position="1063"/>
    </location>
</feature>
<evidence type="ECO:0000256" key="1">
    <source>
        <dbReference type="SAM" id="Coils"/>
    </source>
</evidence>
<proteinExistence type="predicted"/>
<evidence type="ECO:0000256" key="2">
    <source>
        <dbReference type="SAM" id="MobiDB-lite"/>
    </source>
</evidence>
<feature type="compositionally biased region" description="Polar residues" evidence="2">
    <location>
        <begin position="1002"/>
        <end position="1017"/>
    </location>
</feature>
<feature type="compositionally biased region" description="Basic and acidic residues" evidence="2">
    <location>
        <begin position="385"/>
        <end position="395"/>
    </location>
</feature>
<feature type="region of interest" description="Disordered" evidence="2">
    <location>
        <begin position="994"/>
        <end position="1070"/>
    </location>
</feature>
<dbReference type="Proteomes" id="UP001140513">
    <property type="component" value="Unassembled WGS sequence"/>
</dbReference>
<evidence type="ECO:0000313" key="4">
    <source>
        <dbReference type="Proteomes" id="UP001140513"/>
    </source>
</evidence>
<feature type="compositionally biased region" description="Polar residues" evidence="2">
    <location>
        <begin position="872"/>
        <end position="885"/>
    </location>
</feature>